<reference evidence="2 3" key="1">
    <citation type="journal article" date="2008" name="Int. J. Syst. Evol. Microbiol.">
        <title>Tessaracoccus flavescens sp. nov., isolated from marine sediment.</title>
        <authorList>
            <person name="Lee D.W."/>
            <person name="Lee S.D."/>
        </authorList>
    </citation>
    <scope>NUCLEOTIDE SEQUENCE [LARGE SCALE GENOMIC DNA]</scope>
    <source>
        <strain evidence="2 3">SST-39T</strain>
    </source>
</reference>
<dbReference type="EMBL" id="CP019607">
    <property type="protein sequence ID" value="AQP50362.1"/>
    <property type="molecule type" value="Genomic_DNA"/>
</dbReference>
<accession>A0A1Q2CW61</accession>
<dbReference type="GO" id="GO:0046872">
    <property type="term" value="F:metal ion binding"/>
    <property type="evidence" value="ECO:0007669"/>
    <property type="project" value="InterPro"/>
</dbReference>
<keyword evidence="3" id="KW-1185">Reference proteome</keyword>
<sequence length="192" mass="20364">MSGFDPRPLLGKALDQMGELITTTDDSQRDLPTPCADYTVSQLIDHIQAVVRRIGAVLSGQPFWSVPQSIESTDWPADWAEGRAATDAVLADDAILTREVQVPWGQSDGAAAAASYIGELAVHAWDLAAATGRSERLDPELAAAALPAYRAKVPAEPRGGDIPFGPVVEIGDDAGPYEKVVAWTGRDPQFAA</sequence>
<organism evidence="2 3">
    <name type="scientific">Tessaracoccus flavescens</name>
    <dbReference type="NCBI Taxonomy" id="399497"/>
    <lineage>
        <taxon>Bacteria</taxon>
        <taxon>Bacillati</taxon>
        <taxon>Actinomycetota</taxon>
        <taxon>Actinomycetes</taxon>
        <taxon>Propionibacteriales</taxon>
        <taxon>Propionibacteriaceae</taxon>
        <taxon>Tessaracoccus</taxon>
    </lineage>
</organism>
<dbReference type="InterPro" id="IPR034660">
    <property type="entry name" value="DinB/YfiT-like"/>
</dbReference>
<dbReference type="InterPro" id="IPR024344">
    <property type="entry name" value="MDMPI_metal-binding"/>
</dbReference>
<dbReference type="SUPFAM" id="SSF109854">
    <property type="entry name" value="DinB/YfiT-like putative metalloenzymes"/>
    <property type="match status" value="1"/>
</dbReference>
<dbReference type="OrthoDB" id="5185819at2"/>
<dbReference type="InterPro" id="IPR017517">
    <property type="entry name" value="Maleyloyr_isom"/>
</dbReference>
<evidence type="ECO:0000259" key="1">
    <source>
        <dbReference type="Pfam" id="PF11716"/>
    </source>
</evidence>
<dbReference type="AlphaFoldDB" id="A0A1Q2CW61"/>
<dbReference type="NCBIfam" id="TIGR03083">
    <property type="entry name" value="maleylpyruvate isomerase family mycothiol-dependent enzyme"/>
    <property type="match status" value="1"/>
</dbReference>
<evidence type="ECO:0000313" key="3">
    <source>
        <dbReference type="Proteomes" id="UP000188235"/>
    </source>
</evidence>
<dbReference type="RefSeq" id="WP_077348622.1">
    <property type="nucleotide sequence ID" value="NZ_CP019607.1"/>
</dbReference>
<dbReference type="Proteomes" id="UP000188235">
    <property type="component" value="Chromosome"/>
</dbReference>
<dbReference type="Pfam" id="PF11716">
    <property type="entry name" value="MDMPI_N"/>
    <property type="match status" value="1"/>
</dbReference>
<feature type="domain" description="Mycothiol-dependent maleylpyruvate isomerase metal-binding" evidence="1">
    <location>
        <begin position="12"/>
        <end position="128"/>
    </location>
</feature>
<name>A0A1Q2CW61_9ACTN</name>
<evidence type="ECO:0000313" key="2">
    <source>
        <dbReference type="EMBL" id="AQP50362.1"/>
    </source>
</evidence>
<dbReference type="NCBIfam" id="TIGR03086">
    <property type="entry name" value="TIGR03086 family metal-binding protein"/>
    <property type="match status" value="1"/>
</dbReference>
<dbReference type="InterPro" id="IPR017520">
    <property type="entry name" value="CHP03086"/>
</dbReference>
<dbReference type="KEGG" id="tfa:BW733_05485"/>
<gene>
    <name evidence="2" type="ORF">BW733_05485</name>
</gene>
<proteinExistence type="predicted"/>
<dbReference type="STRING" id="399497.BW733_05485"/>
<protein>
    <submittedName>
        <fullName evidence="2">TIGR03086 family protein</fullName>
    </submittedName>
</protein>